<keyword evidence="4" id="KW-1185">Reference proteome</keyword>
<evidence type="ECO:0000313" key="3">
    <source>
        <dbReference type="EMBL" id="EGV65874.1"/>
    </source>
</evidence>
<feature type="region of interest" description="Disordered" evidence="1">
    <location>
        <begin position="1"/>
        <end position="42"/>
    </location>
</feature>
<gene>
    <name evidence="3" type="ORF">CANTEDRAFT_133299</name>
</gene>
<feature type="compositionally biased region" description="Polar residues" evidence="1">
    <location>
        <begin position="32"/>
        <end position="42"/>
    </location>
</feature>
<feature type="compositionally biased region" description="Polar residues" evidence="1">
    <location>
        <begin position="93"/>
        <end position="105"/>
    </location>
</feature>
<name>G3AYK5_CANTC</name>
<evidence type="ECO:0000256" key="1">
    <source>
        <dbReference type="SAM" id="MobiDB-lite"/>
    </source>
</evidence>
<dbReference type="Proteomes" id="UP000000707">
    <property type="component" value="Unassembled WGS sequence"/>
</dbReference>
<reference evidence="3 4" key="1">
    <citation type="journal article" date="2011" name="Proc. Natl. Acad. Sci. U.S.A.">
        <title>Comparative genomics of xylose-fermenting fungi for enhanced biofuel production.</title>
        <authorList>
            <person name="Wohlbach D.J."/>
            <person name="Kuo A."/>
            <person name="Sato T.K."/>
            <person name="Potts K.M."/>
            <person name="Salamov A.A."/>
            <person name="LaButti K.M."/>
            <person name="Sun H."/>
            <person name="Clum A."/>
            <person name="Pangilinan J.L."/>
            <person name="Lindquist E.A."/>
            <person name="Lucas S."/>
            <person name="Lapidus A."/>
            <person name="Jin M."/>
            <person name="Gunawan C."/>
            <person name="Balan V."/>
            <person name="Dale B.E."/>
            <person name="Jeffries T.W."/>
            <person name="Zinkel R."/>
            <person name="Barry K.W."/>
            <person name="Grigoriev I.V."/>
            <person name="Gasch A.P."/>
        </authorList>
    </citation>
    <scope>NUCLEOTIDE SEQUENCE [LARGE SCALE GENOMIC DNA]</scope>
    <source>
        <strain evidence="4">ATCC 10573 / BCRC 21748 / CBS 615 / JCM 9827 / NBRC 10315 / NRRL Y-1498 / VKM Y-70</strain>
    </source>
</reference>
<dbReference type="RefSeq" id="XP_006684448.1">
    <property type="nucleotide sequence ID" value="XM_006684385.1"/>
</dbReference>
<dbReference type="EMBL" id="GL996512">
    <property type="protein sequence ID" value="EGV65874.1"/>
    <property type="molecule type" value="Genomic_DNA"/>
</dbReference>
<dbReference type="KEGG" id="cten:18249690"/>
<evidence type="ECO:0000256" key="2">
    <source>
        <dbReference type="SAM" id="Phobius"/>
    </source>
</evidence>
<feature type="transmembrane region" description="Helical" evidence="2">
    <location>
        <begin position="203"/>
        <end position="222"/>
    </location>
</feature>
<keyword evidence="2" id="KW-0472">Membrane</keyword>
<proteinExistence type="predicted"/>
<accession>G3AYK5</accession>
<keyword evidence="2" id="KW-1133">Transmembrane helix</keyword>
<sequence length="445" mass="50260">MSKTSDEDWSIISSSSDMEDERSNSGDEIETPSASVPGSTIQAITTTSIDSPLTEYAHNHSYVDDSDDLLAAESSIQTLRLPKTLSTPASLNTSQMVSRGTSANLGLQVPPQRSEEKPVKRAIEFYESLTANTFKLHESIKHQSDKLYHQLTKHQTIEDELDQFETEGTPLSTIKTQTTTDGIQYQYPASQVMSKWLESNSEYLIYFAVFTVASVVSLIKVYTTLTYKEPVPKYPNIWDTIDTFFYDQQVSTSWFFKSSKTKQLKLAKYYDELRIGDMMFLAKNSATQWSEVVVSTASCWLKNADELRKQFITQEKASAVWCEAHKLSNLVTVQSIELSNNLQAKVNKVSVAVDFSSKINTVAEMSEKLYEQYIKNFGRQVGSSLNYLWNDSQRTSAKIIKETLSALKPLSTKVTESSLVHESIEWSRGQIQFITKTALEIWGSR</sequence>
<feature type="region of interest" description="Disordered" evidence="1">
    <location>
        <begin position="93"/>
        <end position="118"/>
    </location>
</feature>
<protein>
    <submittedName>
        <fullName evidence="3">Uncharacterized protein</fullName>
    </submittedName>
</protein>
<dbReference type="HOGENOM" id="CLU_615377_0_0_1"/>
<dbReference type="AlphaFoldDB" id="G3AYK5"/>
<evidence type="ECO:0000313" key="4">
    <source>
        <dbReference type="Proteomes" id="UP000000707"/>
    </source>
</evidence>
<organism evidence="4">
    <name type="scientific">Candida tenuis (strain ATCC 10573 / BCRC 21748 / CBS 615 / JCM 9827 / NBRC 10315 / NRRL Y-1498 / VKM Y-70)</name>
    <name type="common">Yeast</name>
    <name type="synonym">Yamadazyma tenuis</name>
    <dbReference type="NCBI Taxonomy" id="590646"/>
    <lineage>
        <taxon>Eukaryota</taxon>
        <taxon>Fungi</taxon>
        <taxon>Dikarya</taxon>
        <taxon>Ascomycota</taxon>
        <taxon>Saccharomycotina</taxon>
        <taxon>Pichiomycetes</taxon>
        <taxon>Debaryomycetaceae</taxon>
        <taxon>Yamadazyma</taxon>
    </lineage>
</organism>
<dbReference type="GeneID" id="18249690"/>
<keyword evidence="2" id="KW-0812">Transmembrane</keyword>